<dbReference type="EC" id="2.7.7.49" evidence="1"/>
<dbReference type="SUPFAM" id="SSF56219">
    <property type="entry name" value="DNase I-like"/>
    <property type="match status" value="1"/>
</dbReference>
<reference evidence="3" key="3">
    <citation type="submission" date="2025-09" db="UniProtKB">
        <authorList>
            <consortium name="Ensembl"/>
        </authorList>
    </citation>
    <scope>IDENTIFICATION</scope>
    <source>
        <strain evidence="3">Thoroughbred</strain>
    </source>
</reference>
<dbReference type="PROSITE" id="PS50878">
    <property type="entry name" value="RT_POL"/>
    <property type="match status" value="1"/>
</dbReference>
<organism evidence="3 4">
    <name type="scientific">Equus caballus</name>
    <name type="common">Horse</name>
    <dbReference type="NCBI Taxonomy" id="9796"/>
    <lineage>
        <taxon>Eukaryota</taxon>
        <taxon>Metazoa</taxon>
        <taxon>Chordata</taxon>
        <taxon>Craniata</taxon>
        <taxon>Vertebrata</taxon>
        <taxon>Euteleostomi</taxon>
        <taxon>Mammalia</taxon>
        <taxon>Eutheria</taxon>
        <taxon>Laurasiatheria</taxon>
        <taxon>Perissodactyla</taxon>
        <taxon>Equidae</taxon>
        <taxon>Equus</taxon>
    </lineage>
</organism>
<keyword evidence="4" id="KW-1185">Reference proteome</keyword>
<dbReference type="HOGENOM" id="CLU_000680_1_1_1"/>
<dbReference type="Pfam" id="PF00078">
    <property type="entry name" value="RVT_1"/>
    <property type="match status" value="1"/>
</dbReference>
<evidence type="ECO:0000313" key="3">
    <source>
        <dbReference type="Ensembl" id="ENSECAP00000019721.4"/>
    </source>
</evidence>
<dbReference type="InParanoid" id="F6Z088"/>
<dbReference type="GeneTree" id="ENSGT01150000286946"/>
<dbReference type="InterPro" id="IPR000477">
    <property type="entry name" value="RT_dom"/>
</dbReference>
<dbReference type="Gene3D" id="3.60.10.10">
    <property type="entry name" value="Endonuclease/exonuclease/phosphatase"/>
    <property type="match status" value="1"/>
</dbReference>
<dbReference type="PANTHER" id="PTHR19446">
    <property type="entry name" value="REVERSE TRANSCRIPTASES"/>
    <property type="match status" value="1"/>
</dbReference>
<dbReference type="InterPro" id="IPR043502">
    <property type="entry name" value="DNA/RNA_pol_sf"/>
</dbReference>
<accession>F6Z088</accession>
<dbReference type="CDD" id="cd01650">
    <property type="entry name" value="RT_nLTR_like"/>
    <property type="match status" value="1"/>
</dbReference>
<dbReference type="STRING" id="9796.ENSECAP00000019721"/>
<dbReference type="FunCoup" id="F6Z088">
    <property type="interactions" value="93"/>
</dbReference>
<dbReference type="InterPro" id="IPR036691">
    <property type="entry name" value="Endo/exonu/phosph_ase_sf"/>
</dbReference>
<dbReference type="Proteomes" id="UP000002281">
    <property type="component" value="Chromosome 13"/>
</dbReference>
<dbReference type="SUPFAM" id="SSF56672">
    <property type="entry name" value="DNA/RNA polymerases"/>
    <property type="match status" value="1"/>
</dbReference>
<evidence type="ECO:0000256" key="1">
    <source>
        <dbReference type="ARBA" id="ARBA00012493"/>
    </source>
</evidence>
<dbReference type="Ensembl" id="ENSECAT00000023779.4">
    <property type="protein sequence ID" value="ENSECAP00000019721.4"/>
    <property type="gene ID" value="ENSECAG00000053567.1"/>
</dbReference>
<evidence type="ECO:0000259" key="2">
    <source>
        <dbReference type="PROSITE" id="PS50878"/>
    </source>
</evidence>
<dbReference type="GO" id="GO:0003964">
    <property type="term" value="F:RNA-directed DNA polymerase activity"/>
    <property type="evidence" value="ECO:0007669"/>
    <property type="project" value="UniProtKB-EC"/>
</dbReference>
<evidence type="ECO:0000313" key="4">
    <source>
        <dbReference type="Proteomes" id="UP000002281"/>
    </source>
</evidence>
<dbReference type="InterPro" id="IPR005135">
    <property type="entry name" value="Endo/exonuclease/phosphatase"/>
</dbReference>
<name>F6Z088_HORSE</name>
<proteinExistence type="predicted"/>
<feature type="domain" description="Reverse transcriptase" evidence="2">
    <location>
        <begin position="515"/>
        <end position="790"/>
    </location>
</feature>
<dbReference type="PaxDb" id="9796-ENSECAP00000019721"/>
<sequence>MGRETKETEENRKTRHKMVVVGPHVSIITLNVNGLNSPIKRHRVAGWIKEQDPIICCLQETHLSPKDKHRLTVKGWRTILQANNEQKKAGVAILISDKVDFKAKQIKKDKEGQYIMIKGTLHQEDITLINIYAPNTGAPKFVKQLLIELKEDINNNTIIVGDLNTPLTPMDRTSRQKINKEIIELNEKLDQMDLIDIYRTLHPKTAGYTFFSSAHGTFSRIDHILGTKANINKYKRVEIISSIFSDHNAIKLEINYKKKAEKGAKMWRLNNTLLNKQWIIEEIKEEIKYYLETNENENTTYQIIWDAAKAVLRGKFISIQAHLTKQENAHVSNLKRHLTELEKEEQTKPRVSRRREIIKIRAEINDIETKKTIERINETKSWFFERINKIDKPLARLTKKRREKSQINKIRNDRGEITTDTNEIQEIIREYYEKLYANKLNNLEEMDKFLDSYNLPKLNQEEMENLNRPITSKEIETVIKNLPKNKSPGPDGFSGEFYQTFKEDLIPILLKLFQKIEKDGELPNTFYEANITLIPKPDKDNTKKENYRPISLMNIDAKILNKILANQIQQYIKKIIHHDQVGFIPGTQGWFNIRKSINVIHYINKMKNKNHMIISIDAEKAFDKIQHPFMIKTLSKMGIEGKYLNIIKAIYDRPTANIILNGQKLKAIPLRTGTRQGCPLSPLLFNIVLEVLARAIQQEKEIKGIQIGNEEVKLSLFADDMILYIENPKESTEKLLEIINNYSKVAGYKINVHKSVAFLYTNNKLTEKELKNSIPFTITTKRIKYLGINLTKEVKDLYNENYKTFLKEIGDDIKRWKNIPCTWIGRINIVKMSILPKAIYRFNAIPIRIPRTFFTEIEQTILKFIWGNKRPRIAKAILSKKNKAGGITIPDFKTYYKATVIKTAWYWYKNRSTDQWNRIESPEIKPHIYGQLIFDKGAEGLQWRKESLFNKWCWENWTATCKRLKIDHSFSPHTKINSKWIKDLKIRPETISLLEENIGSTLFDISFKRIFLDTITPQLRETIEGINKWDFIRLKSFFKARENRIETKKQLTNWEKIFTSHLSNEGLISIIYKELTRLNNKKTNNPIKKWAEDMNRHFSKEDINMANRHMKRCSSSLIIREMQIKTTLRYHLTPVRLAKTSKTKSNKCWRGCGEKGTLIHCWWECKLVQPLWKTVWRFLKKLKIEIPYDPAIPLLGIYPKNLKTEIPRVPCTPMFIAALFTIAKMWNQLTCPETGDWIKKIWYIYTMEYYSAIKKDKIGPFAATWMDLESIMLSEISQLEKDELYMTPLIGGS</sequence>
<protein>
    <recommendedName>
        <fullName evidence="1">RNA-directed DNA polymerase</fullName>
        <ecNumber evidence="1">2.7.7.49</ecNumber>
    </recommendedName>
</protein>
<dbReference type="Bgee" id="ENSECAG00000031223">
    <property type="expression patterns" value="Expressed in brainstem and 18 other cell types or tissues"/>
</dbReference>
<reference evidence="3" key="2">
    <citation type="submission" date="2025-08" db="UniProtKB">
        <authorList>
            <consortium name="Ensembl"/>
        </authorList>
    </citation>
    <scope>IDENTIFICATION</scope>
    <source>
        <strain evidence="3">Thoroughbred</strain>
    </source>
</reference>
<dbReference type="CDD" id="cd09076">
    <property type="entry name" value="L1-EN"/>
    <property type="match status" value="1"/>
</dbReference>
<dbReference type="Pfam" id="PF03372">
    <property type="entry name" value="Exo_endo_phos"/>
    <property type="match status" value="1"/>
</dbReference>
<reference evidence="3 4" key="1">
    <citation type="journal article" date="2009" name="Science">
        <title>Genome sequence, comparative analysis, and population genetics of the domestic horse.</title>
        <authorList>
            <consortium name="Broad Institute Genome Sequencing Platform"/>
            <consortium name="Broad Institute Whole Genome Assembly Team"/>
            <person name="Wade C.M."/>
            <person name="Giulotto E."/>
            <person name="Sigurdsson S."/>
            <person name="Zoli M."/>
            <person name="Gnerre S."/>
            <person name="Imsland F."/>
            <person name="Lear T.L."/>
            <person name="Adelson D.L."/>
            <person name="Bailey E."/>
            <person name="Bellone R.R."/>
            <person name="Bloecker H."/>
            <person name="Distl O."/>
            <person name="Edgar R.C."/>
            <person name="Garber M."/>
            <person name="Leeb T."/>
            <person name="Mauceli E."/>
            <person name="MacLeod J.N."/>
            <person name="Penedo M.C.T."/>
            <person name="Raison J.M."/>
            <person name="Sharpe T."/>
            <person name="Vogel J."/>
            <person name="Andersson L."/>
            <person name="Antczak D.F."/>
            <person name="Biagi T."/>
            <person name="Binns M.M."/>
            <person name="Chowdhary B.P."/>
            <person name="Coleman S.J."/>
            <person name="Della Valle G."/>
            <person name="Fryc S."/>
            <person name="Guerin G."/>
            <person name="Hasegawa T."/>
            <person name="Hill E.W."/>
            <person name="Jurka J."/>
            <person name="Kiialainen A."/>
            <person name="Lindgren G."/>
            <person name="Liu J."/>
            <person name="Magnani E."/>
            <person name="Mickelson J.R."/>
            <person name="Murray J."/>
            <person name="Nergadze S.G."/>
            <person name="Onofrio R."/>
            <person name="Pedroni S."/>
            <person name="Piras M.F."/>
            <person name="Raudsepp T."/>
            <person name="Rocchi M."/>
            <person name="Roeed K.H."/>
            <person name="Ryder O.A."/>
            <person name="Searle S."/>
            <person name="Skow L."/>
            <person name="Swinburne J.E."/>
            <person name="Syvaenen A.C."/>
            <person name="Tozaki T."/>
            <person name="Valberg S.J."/>
            <person name="Vaudin M."/>
            <person name="White J.R."/>
            <person name="Zody M.C."/>
            <person name="Lander E.S."/>
            <person name="Lindblad-Toh K."/>
        </authorList>
    </citation>
    <scope>NUCLEOTIDE SEQUENCE [LARGE SCALE GENOMIC DNA]</scope>
    <source>
        <strain evidence="3 4">Thoroughbred</strain>
    </source>
</reference>